<dbReference type="Proteomes" id="UP000010420">
    <property type="component" value="Unassembled WGS sequence"/>
</dbReference>
<accession>L1QAG8</accession>
<proteinExistence type="predicted"/>
<evidence type="ECO:0000313" key="2">
    <source>
        <dbReference type="Proteomes" id="UP000010420"/>
    </source>
</evidence>
<organism evidence="1 2">
    <name type="scientific">Clostridium celatum DSM 1785</name>
    <dbReference type="NCBI Taxonomy" id="545697"/>
    <lineage>
        <taxon>Bacteria</taxon>
        <taxon>Bacillati</taxon>
        <taxon>Bacillota</taxon>
        <taxon>Clostridia</taxon>
        <taxon>Eubacteriales</taxon>
        <taxon>Clostridiaceae</taxon>
        <taxon>Clostridium</taxon>
    </lineage>
</organism>
<sequence length="219" mass="25855">MILGGVSLKKYDSIYYWQNYLCKQDEMYIKPNAYVLKFSLINTYSKDVFCNWYSFKSYEALIGFIRYVVVPSSYITKVFGKEQETIFIDALNEEDTIELIEDSDIKNKLDVILEINQEYNLLKSLKNNFTVDKMKRYINLVNINNSIKNNIFSNLEFFENVNVIGRELVKEFEADNMLSDLESHMSLNKKQIIDMFDGIDKNPFMLKKLNTYLTNTLVF</sequence>
<gene>
    <name evidence="1" type="ORF">HMPREF0216_02647</name>
</gene>
<reference evidence="1 2" key="1">
    <citation type="submission" date="2012-05" db="EMBL/GenBank/DDBJ databases">
        <authorList>
            <person name="Weinstock G."/>
            <person name="Sodergren E."/>
            <person name="Lobos E.A."/>
            <person name="Fulton L."/>
            <person name="Fulton R."/>
            <person name="Courtney L."/>
            <person name="Fronick C."/>
            <person name="O'Laughlin M."/>
            <person name="Godfrey J."/>
            <person name="Wilson R.M."/>
            <person name="Miner T."/>
            <person name="Farmer C."/>
            <person name="Delehaunty K."/>
            <person name="Cordes M."/>
            <person name="Minx P."/>
            <person name="Tomlinson C."/>
            <person name="Chen J."/>
            <person name="Wollam A."/>
            <person name="Pepin K.H."/>
            <person name="Bhonagiri V."/>
            <person name="Zhang X."/>
            <person name="Suruliraj S."/>
            <person name="Warren W."/>
            <person name="Mitreva M."/>
            <person name="Mardis E.R."/>
            <person name="Wilson R.K."/>
        </authorList>
    </citation>
    <scope>NUCLEOTIDE SEQUENCE [LARGE SCALE GENOMIC DNA]</scope>
    <source>
        <strain evidence="1 2">DSM 1785</strain>
    </source>
</reference>
<dbReference type="HOGENOM" id="CLU_102096_0_0_9"/>
<keyword evidence="2" id="KW-1185">Reference proteome</keyword>
<dbReference type="AlphaFoldDB" id="L1QAG8"/>
<name>L1QAG8_9CLOT</name>
<dbReference type="PATRIC" id="fig|545697.3.peg.2601"/>
<evidence type="ECO:0000313" key="1">
    <source>
        <dbReference type="EMBL" id="EKY24617.1"/>
    </source>
</evidence>
<protein>
    <submittedName>
        <fullName evidence="1">Uncharacterized protein</fullName>
    </submittedName>
</protein>
<dbReference type="eggNOG" id="ENOG5030H0U">
    <property type="taxonomic scope" value="Bacteria"/>
</dbReference>
<dbReference type="STRING" id="545697.HMPREF0216_02647"/>
<dbReference type="EMBL" id="AMEZ01000080">
    <property type="protein sequence ID" value="EKY24617.1"/>
    <property type="molecule type" value="Genomic_DNA"/>
</dbReference>
<comment type="caution">
    <text evidence="1">The sequence shown here is derived from an EMBL/GenBank/DDBJ whole genome shotgun (WGS) entry which is preliminary data.</text>
</comment>